<name>A0A518BN28_9BACT</name>
<dbReference type="Gene3D" id="2.130.10.130">
    <property type="entry name" value="Integrin alpha, N-terminal"/>
    <property type="match status" value="2"/>
</dbReference>
<dbReference type="Proteomes" id="UP000316921">
    <property type="component" value="Chromosome"/>
</dbReference>
<dbReference type="InterPro" id="IPR028994">
    <property type="entry name" value="Integrin_alpha_N"/>
</dbReference>
<dbReference type="EMBL" id="CP036287">
    <property type="protein sequence ID" value="QDU68343.1"/>
    <property type="molecule type" value="Genomic_DNA"/>
</dbReference>
<evidence type="ECO:0000313" key="2">
    <source>
        <dbReference type="EMBL" id="QDU68343.1"/>
    </source>
</evidence>
<dbReference type="Pfam" id="PF13517">
    <property type="entry name" value="FG-GAP_3"/>
    <property type="match status" value="5"/>
</dbReference>
<evidence type="ECO:0000313" key="3">
    <source>
        <dbReference type="Proteomes" id="UP000316921"/>
    </source>
</evidence>
<dbReference type="AlphaFoldDB" id="A0A518BN28"/>
<proteinExistence type="predicted"/>
<dbReference type="PANTHER" id="PTHR45460">
    <property type="entry name" value="SIMILAR TO CYSTEINE PROTEINASE"/>
    <property type="match status" value="1"/>
</dbReference>
<dbReference type="KEGG" id="pbap:Pla133_34390"/>
<reference evidence="2 3" key="1">
    <citation type="submission" date="2019-02" db="EMBL/GenBank/DDBJ databases">
        <title>Deep-cultivation of Planctomycetes and their phenomic and genomic characterization uncovers novel biology.</title>
        <authorList>
            <person name="Wiegand S."/>
            <person name="Jogler M."/>
            <person name="Boedeker C."/>
            <person name="Pinto D."/>
            <person name="Vollmers J."/>
            <person name="Rivas-Marin E."/>
            <person name="Kohn T."/>
            <person name="Peeters S.H."/>
            <person name="Heuer A."/>
            <person name="Rast P."/>
            <person name="Oberbeckmann S."/>
            <person name="Bunk B."/>
            <person name="Jeske O."/>
            <person name="Meyerdierks A."/>
            <person name="Storesund J.E."/>
            <person name="Kallscheuer N."/>
            <person name="Luecker S."/>
            <person name="Lage O.M."/>
            <person name="Pohl T."/>
            <person name="Merkel B.J."/>
            <person name="Hornburger P."/>
            <person name="Mueller R.-W."/>
            <person name="Bruemmer F."/>
            <person name="Labrenz M."/>
            <person name="Spormann A.M."/>
            <person name="Op den Camp H."/>
            <person name="Overmann J."/>
            <person name="Amann R."/>
            <person name="Jetten M.S.M."/>
            <person name="Mascher T."/>
            <person name="Medema M.H."/>
            <person name="Devos D.P."/>
            <person name="Kaster A.-K."/>
            <person name="Ovreas L."/>
            <person name="Rohde M."/>
            <person name="Galperin M.Y."/>
            <person name="Jogler C."/>
        </authorList>
    </citation>
    <scope>NUCLEOTIDE SEQUENCE [LARGE SCALE GENOMIC DNA]</scope>
    <source>
        <strain evidence="2 3">Pla133</strain>
    </source>
</reference>
<dbReference type="PANTHER" id="PTHR45460:SF2">
    <property type="entry name" value="ALPHA 1,3 GLUCANASE, GH71 FAMILY (EUROFUNG)"/>
    <property type="match status" value="1"/>
</dbReference>
<dbReference type="SUPFAM" id="SSF69318">
    <property type="entry name" value="Integrin alpha N-terminal domain"/>
    <property type="match status" value="3"/>
</dbReference>
<organism evidence="2 3">
    <name type="scientific">Engelhardtia mirabilis</name>
    <dbReference type="NCBI Taxonomy" id="2528011"/>
    <lineage>
        <taxon>Bacteria</taxon>
        <taxon>Pseudomonadati</taxon>
        <taxon>Planctomycetota</taxon>
        <taxon>Planctomycetia</taxon>
        <taxon>Planctomycetia incertae sedis</taxon>
        <taxon>Engelhardtia</taxon>
    </lineage>
</organism>
<keyword evidence="1" id="KW-0732">Signal</keyword>
<dbReference type="InterPro" id="IPR013517">
    <property type="entry name" value="FG-GAP"/>
</dbReference>
<sequence length="850" mass="84826">MNRFDLPPSLDRMFVDARRSTWFARALGLAVACSATAAAQTYAELHGAAPGDAPNTLCGVMADLDGDQRPDVLLGLSNFLTGPMLARYGNDGAGALLATVPGLDIFSDFCPSIGAGDWNGDGHTDLIVAADGHAGGRDKLFVGDGTGNFVQAQFFVTDSTVFVDLVDVAGDSRADLLRTNGGNLNISFAGGGGAVVTTPTSLARVGDLDGNGSMDLFGSGVVPFVGSQAWVAREDGLGGYPVDPAALPVGTVGANDLQLLDADGDGDLDAWLVREGADQLLSNGGAGVFTEATGALPADADLGQALAIGDVDGDGDPDGVVGNGPGATDGADRLLLNGGGVFTEAVGALVGYGERTTFIELVDLDADGDLDLLRGGHGAPLRPAFNDGAGTFADASAGWRAAPRSPRAIATIDVDGDLDLDVILARAEGTVLVPNGGGGDLEPEVVLTSAGALDIATGDVDGDGDLDLLLCRGAADPVLLLSVGGGAFAPAPVPAVGTALRAGVLTDIDGDGDLDAVLVGDGGRLWLGDGSGTFVDASGALPTLPAGLHDVVAGDLDGDGDPDLLAAAAGDGSGAPNLLIGNLGGLLVDVSALLPGQADASYSLALADLNGDGALDVVVGNGAGAVGAQDRLWINTGFGLLVDSPGLGAALNVTEGIGVGDVDLDGDVDLLLPGLPATSPFGDPTSPLLHLNDGLGTFTAAPLAGLSPSGPQTDLALADLDGDGAPDLLLASDVRLQVALERTHQLAWRALPRVGKDLVLDLWSPDHTTWQVALATARTDLPLPPFGTLLIDLTTLVGIESGAFDPNGTASDPIAVPAVPALVGAVVELQALFGPALQLSNRETVVLSGY</sequence>
<protein>
    <submittedName>
        <fullName evidence="2">FG-GAP repeat protein</fullName>
    </submittedName>
</protein>
<dbReference type="Pfam" id="PF01839">
    <property type="entry name" value="FG-GAP"/>
    <property type="match status" value="1"/>
</dbReference>
<dbReference type="RefSeq" id="WP_145067272.1">
    <property type="nucleotide sequence ID" value="NZ_CP036287.1"/>
</dbReference>
<accession>A0A518BN28</accession>
<evidence type="ECO:0000256" key="1">
    <source>
        <dbReference type="ARBA" id="ARBA00022729"/>
    </source>
</evidence>
<gene>
    <name evidence="2" type="ORF">Pla133_34390</name>
</gene>
<keyword evidence="3" id="KW-1185">Reference proteome</keyword>